<comment type="caution">
    <text evidence="9">The sequence shown here is derived from an EMBL/GenBank/DDBJ whole genome shotgun (WGS) entry which is preliminary data.</text>
</comment>
<dbReference type="GO" id="GO:0033539">
    <property type="term" value="P:fatty acid beta-oxidation using acyl-CoA dehydrogenase"/>
    <property type="evidence" value="ECO:0007669"/>
    <property type="project" value="TreeGrafter"/>
</dbReference>
<evidence type="ECO:0000256" key="2">
    <source>
        <dbReference type="ARBA" id="ARBA00007557"/>
    </source>
</evidence>
<accession>Q4RDS9</accession>
<dbReference type="KEGG" id="tng:GSTEN00000302G001"/>
<gene>
    <name evidence="9" type="ORF">GSTENG00000302001</name>
</gene>
<evidence type="ECO:0000256" key="5">
    <source>
        <dbReference type="ARBA" id="ARBA00022982"/>
    </source>
</evidence>
<dbReference type="SUPFAM" id="SSF52402">
    <property type="entry name" value="Adenine nucleotide alpha hydrolases-like"/>
    <property type="match status" value="1"/>
</dbReference>
<reference evidence="9" key="1">
    <citation type="journal article" date="2004" name="Nature">
        <title>Genome duplication in the teleost fish Tetraodon nigroviridis reveals the early vertebrate proto-karyotype.</title>
        <authorList>
            <person name="Jaillon O."/>
            <person name="Aury J.-M."/>
            <person name="Brunet F."/>
            <person name="Petit J.-L."/>
            <person name="Stange-Thomann N."/>
            <person name="Mauceli E."/>
            <person name="Bouneau L."/>
            <person name="Fischer C."/>
            <person name="Ozouf-Costaz C."/>
            <person name="Bernot A."/>
            <person name="Nicaud S."/>
            <person name="Jaffe D."/>
            <person name="Fisher S."/>
            <person name="Lutfalla G."/>
            <person name="Dossat C."/>
            <person name="Segurens B."/>
            <person name="Dasilva C."/>
            <person name="Salanoubat M."/>
            <person name="Levy M."/>
            <person name="Boudet N."/>
            <person name="Castellano S."/>
            <person name="Anthouard V."/>
            <person name="Jubin C."/>
            <person name="Castelli V."/>
            <person name="Katinka M."/>
            <person name="Vacherie B."/>
            <person name="Biemont C."/>
            <person name="Skalli Z."/>
            <person name="Cattolico L."/>
            <person name="Poulain J."/>
            <person name="De Berardinis V."/>
            <person name="Cruaud C."/>
            <person name="Duprat S."/>
            <person name="Brottier P."/>
            <person name="Coutanceau J.-P."/>
            <person name="Gouzy J."/>
            <person name="Parra G."/>
            <person name="Lardier G."/>
            <person name="Chapple C."/>
            <person name="McKernan K.J."/>
            <person name="McEwan P."/>
            <person name="Bosak S."/>
            <person name="Kellis M."/>
            <person name="Volff J.-N."/>
            <person name="Guigo R."/>
            <person name="Zody M.C."/>
            <person name="Mesirov J."/>
            <person name="Lindblad-Toh K."/>
            <person name="Birren B."/>
            <person name="Nusbaum C."/>
            <person name="Kahn D."/>
            <person name="Robinson-Rechavi M."/>
            <person name="Laudet V."/>
            <person name="Schachter V."/>
            <person name="Quetier F."/>
            <person name="Saurin W."/>
            <person name="Scarpelli C."/>
            <person name="Wincker P."/>
            <person name="Lander E.S."/>
            <person name="Weissenbach J."/>
            <person name="Roest Crollius H."/>
        </authorList>
    </citation>
    <scope>NUCLEOTIDE SEQUENCE [LARGE SCALE GENOMIC DNA]</scope>
</reference>
<protein>
    <recommendedName>
        <fullName evidence="3">Electron transfer flavoprotein subunit beta</fullName>
    </recommendedName>
</protein>
<dbReference type="InterPro" id="IPR014730">
    <property type="entry name" value="ETF_a/b_N"/>
</dbReference>
<evidence type="ECO:0000256" key="1">
    <source>
        <dbReference type="ARBA" id="ARBA00004305"/>
    </source>
</evidence>
<reference evidence="9" key="2">
    <citation type="submission" date="2004-02" db="EMBL/GenBank/DDBJ databases">
        <authorList>
            <consortium name="Genoscope"/>
            <consortium name="Whitehead Institute Centre for Genome Research"/>
        </authorList>
    </citation>
    <scope>NUCLEOTIDE SEQUENCE</scope>
</reference>
<evidence type="ECO:0000259" key="8">
    <source>
        <dbReference type="Pfam" id="PF01012"/>
    </source>
</evidence>
<proteinExistence type="inferred from homology"/>
<feature type="non-terminal residue" evidence="9">
    <location>
        <position position="1"/>
    </location>
</feature>
<dbReference type="EMBL" id="CAAE01015793">
    <property type="protein sequence ID" value="CAG13453.1"/>
    <property type="molecule type" value="Genomic_DNA"/>
</dbReference>
<dbReference type="Gene3D" id="3.40.50.620">
    <property type="entry name" value="HUPs"/>
    <property type="match status" value="1"/>
</dbReference>
<dbReference type="PANTHER" id="PTHR21294:SF8">
    <property type="entry name" value="ELECTRON TRANSFER FLAVOPROTEIN SUBUNIT BETA"/>
    <property type="match status" value="1"/>
</dbReference>
<feature type="non-terminal residue" evidence="9">
    <location>
        <position position="75"/>
    </location>
</feature>
<evidence type="ECO:0000256" key="4">
    <source>
        <dbReference type="ARBA" id="ARBA00022448"/>
    </source>
</evidence>
<keyword evidence="5" id="KW-0249">Electron transport</keyword>
<dbReference type="PROSITE" id="PS01065">
    <property type="entry name" value="ETF_BETA"/>
    <property type="match status" value="1"/>
</dbReference>
<comment type="subcellular location">
    <subcellularLocation>
        <location evidence="1">Mitochondrion matrix</location>
    </subcellularLocation>
</comment>
<comment type="similarity">
    <text evidence="2">Belongs to the ETF beta-subunit/FixA family.</text>
</comment>
<evidence type="ECO:0000256" key="6">
    <source>
        <dbReference type="ARBA" id="ARBA00045835"/>
    </source>
</evidence>
<evidence type="ECO:0000313" key="9">
    <source>
        <dbReference type="EMBL" id="CAG13453.1"/>
    </source>
</evidence>
<sequence length="75" mass="8156">AIDDDCNQTGQMTAALLDWPQGTFASEVVLEGDKVKVVREIDGGLETIRIKTPAVVTADLRLNTPRYATLPNIMV</sequence>
<dbReference type="GO" id="GO:0009063">
    <property type="term" value="P:amino acid catabolic process"/>
    <property type="evidence" value="ECO:0007669"/>
    <property type="project" value="TreeGrafter"/>
</dbReference>
<name>Q4RDS9_TETNG</name>
<feature type="domain" description="Electron transfer flavoprotein alpha/beta-subunit N-terminal" evidence="8">
    <location>
        <begin position="7"/>
        <end position="66"/>
    </location>
</feature>
<dbReference type="PANTHER" id="PTHR21294">
    <property type="entry name" value="ELECTRON TRANSFER FLAVOPROTEIN BETA-SUBUNIT"/>
    <property type="match status" value="1"/>
</dbReference>
<comment type="subunit">
    <text evidence="7">Heterodimer composed of ETFA and ETFB. Identified in a complex that contains ETFA, ETFB and ETFRF1. Interacts with ACADM.</text>
</comment>
<dbReference type="AlphaFoldDB" id="Q4RDS9"/>
<dbReference type="InterPro" id="IPR014729">
    <property type="entry name" value="Rossmann-like_a/b/a_fold"/>
</dbReference>
<dbReference type="GO" id="GO:0005759">
    <property type="term" value="C:mitochondrial matrix"/>
    <property type="evidence" value="ECO:0007669"/>
    <property type="project" value="UniProtKB-SubCell"/>
</dbReference>
<organism evidence="9">
    <name type="scientific">Tetraodon nigroviridis</name>
    <name type="common">Spotted green pufferfish</name>
    <name type="synonym">Chelonodon nigroviridis</name>
    <dbReference type="NCBI Taxonomy" id="99883"/>
    <lineage>
        <taxon>Eukaryota</taxon>
        <taxon>Metazoa</taxon>
        <taxon>Chordata</taxon>
        <taxon>Craniata</taxon>
        <taxon>Vertebrata</taxon>
        <taxon>Euteleostomi</taxon>
        <taxon>Actinopterygii</taxon>
        <taxon>Neopterygii</taxon>
        <taxon>Teleostei</taxon>
        <taxon>Neoteleostei</taxon>
        <taxon>Acanthomorphata</taxon>
        <taxon>Eupercaria</taxon>
        <taxon>Tetraodontiformes</taxon>
        <taxon>Tetradontoidea</taxon>
        <taxon>Tetraodontidae</taxon>
        <taxon>Tetraodon</taxon>
    </lineage>
</organism>
<evidence type="ECO:0000256" key="3">
    <source>
        <dbReference type="ARBA" id="ARBA00016797"/>
    </source>
</evidence>
<dbReference type="OrthoDB" id="276685at2759"/>
<evidence type="ECO:0000256" key="7">
    <source>
        <dbReference type="ARBA" id="ARBA00046893"/>
    </source>
</evidence>
<dbReference type="Pfam" id="PF01012">
    <property type="entry name" value="ETF"/>
    <property type="match status" value="1"/>
</dbReference>
<keyword evidence="4" id="KW-0813">Transport</keyword>
<dbReference type="InterPro" id="IPR000049">
    <property type="entry name" value="ET-Flavoprotein_bsu_CS"/>
</dbReference>
<dbReference type="InterPro" id="IPR012255">
    <property type="entry name" value="ETF_b"/>
</dbReference>
<dbReference type="GO" id="GO:0009055">
    <property type="term" value="F:electron transfer activity"/>
    <property type="evidence" value="ECO:0007669"/>
    <property type="project" value="InterPro"/>
</dbReference>
<comment type="function">
    <text evidence="6">Heterodimeric electron transfer flavoprotein that accepts electrons from several mitochondrial dehydrogenases, including acyl-CoA dehydrogenases, glutaryl-CoA and sarcosine dehydrogenase. It transfers the electrons to the main mitochondrial respiratory chain via ETF-ubiquinone oxidoreductase. Required for normal mitochondrial fatty acid oxidation and normal amino acid metabolism. ETFB binds an AMP molecule that probably has a purely structural role.</text>
</comment>